<evidence type="ECO:0000256" key="1">
    <source>
        <dbReference type="ARBA" id="ARBA00018672"/>
    </source>
</evidence>
<keyword evidence="2" id="KW-0805">Transcription regulation</keyword>
<dbReference type="Proteomes" id="UP000823935">
    <property type="component" value="Unassembled WGS sequence"/>
</dbReference>
<keyword evidence="6" id="KW-0597">Phosphoprotein</keyword>
<keyword evidence="3" id="KW-0238">DNA-binding</keyword>
<dbReference type="SMART" id="SM00448">
    <property type="entry name" value="REC"/>
    <property type="match status" value="1"/>
</dbReference>
<reference evidence="9" key="1">
    <citation type="submission" date="2020-10" db="EMBL/GenBank/DDBJ databases">
        <authorList>
            <person name="Gilroy R."/>
        </authorList>
    </citation>
    <scope>NUCLEOTIDE SEQUENCE</scope>
    <source>
        <strain evidence="9">CHK190-19873</strain>
    </source>
</reference>
<dbReference type="SMART" id="SM00342">
    <property type="entry name" value="HTH_ARAC"/>
    <property type="match status" value="1"/>
</dbReference>
<dbReference type="PANTHER" id="PTHR43280:SF28">
    <property type="entry name" value="HTH-TYPE TRANSCRIPTIONAL ACTIVATOR RHAS"/>
    <property type="match status" value="1"/>
</dbReference>
<protein>
    <recommendedName>
        <fullName evidence="1">Stage 0 sporulation protein A homolog</fullName>
    </recommendedName>
</protein>
<dbReference type="CDD" id="cd17536">
    <property type="entry name" value="REC_YesN-like"/>
    <property type="match status" value="1"/>
</dbReference>
<organism evidence="9 10">
    <name type="scientific">Candidatus Limivivens intestinipullorum</name>
    <dbReference type="NCBI Taxonomy" id="2840858"/>
    <lineage>
        <taxon>Bacteria</taxon>
        <taxon>Bacillati</taxon>
        <taxon>Bacillota</taxon>
        <taxon>Clostridia</taxon>
        <taxon>Lachnospirales</taxon>
        <taxon>Lachnospiraceae</taxon>
        <taxon>Lachnospiraceae incertae sedis</taxon>
        <taxon>Candidatus Limivivens</taxon>
    </lineage>
</organism>
<accession>A0A9D1JKX8</accession>
<dbReference type="GO" id="GO:0003700">
    <property type="term" value="F:DNA-binding transcription factor activity"/>
    <property type="evidence" value="ECO:0007669"/>
    <property type="project" value="InterPro"/>
</dbReference>
<keyword evidence="4" id="KW-0804">Transcription</keyword>
<feature type="modified residue" description="4-aspartylphosphate" evidence="6">
    <location>
        <position position="54"/>
    </location>
</feature>
<comment type="caution">
    <text evidence="9">The sequence shown here is derived from an EMBL/GenBank/DDBJ whole genome shotgun (WGS) entry which is preliminary data.</text>
</comment>
<evidence type="ECO:0000256" key="3">
    <source>
        <dbReference type="ARBA" id="ARBA00023125"/>
    </source>
</evidence>
<dbReference type="InterPro" id="IPR011006">
    <property type="entry name" value="CheY-like_superfamily"/>
</dbReference>
<dbReference type="SUPFAM" id="SSF52172">
    <property type="entry name" value="CheY-like"/>
    <property type="match status" value="1"/>
</dbReference>
<evidence type="ECO:0000256" key="4">
    <source>
        <dbReference type="ARBA" id="ARBA00023163"/>
    </source>
</evidence>
<evidence type="ECO:0000259" key="8">
    <source>
        <dbReference type="PROSITE" id="PS50110"/>
    </source>
</evidence>
<dbReference type="InterPro" id="IPR009057">
    <property type="entry name" value="Homeodomain-like_sf"/>
</dbReference>
<sequence length="261" mass="29851">MYQAIIVDDEKWVIKSLIATLGDQKYFEIVGEFYTGTSAYSYIREYKPDLAFIDVQISGMNGLEILQTAKEERLPTLFIVISGHAEFAYAQKALFHNAISYCLKPFSRNELLDSLLKAYRILEERNASKAPISEAPKETERIMVENKTVQAMLNYISEHFTEDISIQLLADITGITPNYASQLFKEETGNTFSNYLTNIRIQKASELLRDTDMAIFMVAGQVGYKDYFYFAKVFKKITGHTPSTYRSAYRSESAPKENVHE</sequence>
<evidence type="ECO:0000256" key="6">
    <source>
        <dbReference type="PROSITE-ProRule" id="PRU00169"/>
    </source>
</evidence>
<dbReference type="EMBL" id="DVIQ01000073">
    <property type="protein sequence ID" value="HIS32193.1"/>
    <property type="molecule type" value="Genomic_DNA"/>
</dbReference>
<dbReference type="Gene3D" id="1.10.10.60">
    <property type="entry name" value="Homeodomain-like"/>
    <property type="match status" value="2"/>
</dbReference>
<dbReference type="PROSITE" id="PS01124">
    <property type="entry name" value="HTH_ARAC_FAMILY_2"/>
    <property type="match status" value="1"/>
</dbReference>
<feature type="domain" description="Response regulatory" evidence="8">
    <location>
        <begin position="3"/>
        <end position="119"/>
    </location>
</feature>
<dbReference type="AlphaFoldDB" id="A0A9D1JKX8"/>
<evidence type="ECO:0000259" key="7">
    <source>
        <dbReference type="PROSITE" id="PS01124"/>
    </source>
</evidence>
<name>A0A9D1JKX8_9FIRM</name>
<dbReference type="InterPro" id="IPR018060">
    <property type="entry name" value="HTH_AraC"/>
</dbReference>
<dbReference type="GO" id="GO:0000160">
    <property type="term" value="P:phosphorelay signal transduction system"/>
    <property type="evidence" value="ECO:0007669"/>
    <property type="project" value="InterPro"/>
</dbReference>
<reference evidence="9" key="2">
    <citation type="journal article" date="2021" name="PeerJ">
        <title>Extensive microbial diversity within the chicken gut microbiome revealed by metagenomics and culture.</title>
        <authorList>
            <person name="Gilroy R."/>
            <person name="Ravi A."/>
            <person name="Getino M."/>
            <person name="Pursley I."/>
            <person name="Horton D.L."/>
            <person name="Alikhan N.F."/>
            <person name="Baker D."/>
            <person name="Gharbi K."/>
            <person name="Hall N."/>
            <person name="Watson M."/>
            <person name="Adriaenssens E.M."/>
            <person name="Foster-Nyarko E."/>
            <person name="Jarju S."/>
            <person name="Secka A."/>
            <person name="Antonio M."/>
            <person name="Oren A."/>
            <person name="Chaudhuri R.R."/>
            <person name="La Ragione R."/>
            <person name="Hildebrand F."/>
            <person name="Pallen M.J."/>
        </authorList>
    </citation>
    <scope>NUCLEOTIDE SEQUENCE</scope>
    <source>
        <strain evidence="9">CHK190-19873</strain>
    </source>
</reference>
<feature type="domain" description="HTH araC/xylS-type" evidence="7">
    <location>
        <begin position="150"/>
        <end position="248"/>
    </location>
</feature>
<dbReference type="PROSITE" id="PS50110">
    <property type="entry name" value="RESPONSE_REGULATORY"/>
    <property type="match status" value="1"/>
</dbReference>
<dbReference type="PANTHER" id="PTHR43280">
    <property type="entry name" value="ARAC-FAMILY TRANSCRIPTIONAL REGULATOR"/>
    <property type="match status" value="1"/>
</dbReference>
<dbReference type="InterPro" id="IPR001789">
    <property type="entry name" value="Sig_transdc_resp-reg_receiver"/>
</dbReference>
<evidence type="ECO:0000313" key="10">
    <source>
        <dbReference type="Proteomes" id="UP000823935"/>
    </source>
</evidence>
<dbReference type="Pfam" id="PF12833">
    <property type="entry name" value="HTH_18"/>
    <property type="match status" value="1"/>
</dbReference>
<dbReference type="Gene3D" id="3.40.50.2300">
    <property type="match status" value="1"/>
</dbReference>
<evidence type="ECO:0000256" key="2">
    <source>
        <dbReference type="ARBA" id="ARBA00023015"/>
    </source>
</evidence>
<dbReference type="Pfam" id="PF00072">
    <property type="entry name" value="Response_reg"/>
    <property type="match status" value="1"/>
</dbReference>
<comment type="function">
    <text evidence="5">May play the central regulatory role in sporulation. It may be an element of the effector pathway responsible for the activation of sporulation genes in response to nutritional stress. Spo0A may act in concert with spo0H (a sigma factor) to control the expression of some genes that are critical to the sporulation process.</text>
</comment>
<proteinExistence type="predicted"/>
<dbReference type="SUPFAM" id="SSF46689">
    <property type="entry name" value="Homeodomain-like"/>
    <property type="match status" value="2"/>
</dbReference>
<evidence type="ECO:0000256" key="5">
    <source>
        <dbReference type="ARBA" id="ARBA00024867"/>
    </source>
</evidence>
<evidence type="ECO:0000313" key="9">
    <source>
        <dbReference type="EMBL" id="HIS32193.1"/>
    </source>
</evidence>
<dbReference type="GO" id="GO:0043565">
    <property type="term" value="F:sequence-specific DNA binding"/>
    <property type="evidence" value="ECO:0007669"/>
    <property type="project" value="InterPro"/>
</dbReference>
<gene>
    <name evidence="9" type="ORF">IAB44_11725</name>
</gene>